<dbReference type="STRING" id="1271860.SAMN05216174_12164"/>
<keyword evidence="1" id="KW-1133">Transmembrane helix</keyword>
<dbReference type="Pfam" id="PF09900">
    <property type="entry name" value="DUF2127"/>
    <property type="match status" value="1"/>
</dbReference>
<protein>
    <submittedName>
        <fullName evidence="2">Predicted membrane protein</fullName>
    </submittedName>
</protein>
<evidence type="ECO:0000313" key="2">
    <source>
        <dbReference type="EMBL" id="SDD89161.1"/>
    </source>
</evidence>
<gene>
    <name evidence="2" type="ORF">SAMN05216174_12164</name>
</gene>
<dbReference type="AlphaFoldDB" id="A0A1G6YFV3"/>
<dbReference type="RefSeq" id="WP_324187543.1">
    <property type="nucleotide sequence ID" value="NZ_FMZZ01000021.1"/>
</dbReference>
<evidence type="ECO:0000256" key="1">
    <source>
        <dbReference type="SAM" id="Phobius"/>
    </source>
</evidence>
<dbReference type="Proteomes" id="UP000199501">
    <property type="component" value="Unassembled WGS sequence"/>
</dbReference>
<dbReference type="InterPro" id="IPR021125">
    <property type="entry name" value="DUF2127"/>
</dbReference>
<evidence type="ECO:0000313" key="3">
    <source>
        <dbReference type="Proteomes" id="UP000199501"/>
    </source>
</evidence>
<reference evidence="3" key="1">
    <citation type="submission" date="2016-10" db="EMBL/GenBank/DDBJ databases">
        <authorList>
            <person name="Varghese N."/>
            <person name="Submissions S."/>
        </authorList>
    </citation>
    <scope>NUCLEOTIDE SEQUENCE [LARGE SCALE GENOMIC DNA]</scope>
    <source>
        <strain evidence="3">IBRC-M 10403</strain>
    </source>
</reference>
<keyword evidence="1" id="KW-0472">Membrane</keyword>
<keyword evidence="1" id="KW-0812">Transmembrane</keyword>
<organism evidence="2 3">
    <name type="scientific">Actinokineospora iranica</name>
    <dbReference type="NCBI Taxonomy" id="1271860"/>
    <lineage>
        <taxon>Bacteria</taxon>
        <taxon>Bacillati</taxon>
        <taxon>Actinomycetota</taxon>
        <taxon>Actinomycetes</taxon>
        <taxon>Pseudonocardiales</taxon>
        <taxon>Pseudonocardiaceae</taxon>
        <taxon>Actinokineospora</taxon>
    </lineage>
</organism>
<sequence length="75" mass="8065">MKLALVKLALVAALLRKITAAYPVAAAVLTAFAANEVYRAIRTDSIALPFFAAIDLAIIAVVLREYRALRTTHPA</sequence>
<proteinExistence type="predicted"/>
<keyword evidence="3" id="KW-1185">Reference proteome</keyword>
<dbReference type="EMBL" id="FMZZ01000021">
    <property type="protein sequence ID" value="SDD89161.1"/>
    <property type="molecule type" value="Genomic_DNA"/>
</dbReference>
<name>A0A1G6YFV3_9PSEU</name>
<feature type="transmembrane region" description="Helical" evidence="1">
    <location>
        <begin position="46"/>
        <end position="63"/>
    </location>
</feature>
<accession>A0A1G6YFV3</accession>